<dbReference type="NCBIfam" id="TIGR01709">
    <property type="entry name" value="typeII_sec_gspL"/>
    <property type="match status" value="1"/>
</dbReference>
<sequence length="378" mass="41716">MSQTYVFLPPAACAEVDAELLVQRVHGERREPMPFARVMAAKDESWTLVLPVEAVTACAVQLPTQKARWLRQALPFAVEELLAEDVEQFHLALGEPLADGRHRVFAVRRRWLADWLALCKTPPQAIAVDADLLPREGTQLLPLGGRCLVGGVEVARLALNAEDWPTLAPLCPRPHVAYRVPRQPELESADQCPEVRDPYVWLARQAVVSNLAQGEFAPAGAGGRWQRCWPLLGLVGLWLVLQWGFNLAQGWHLQKQADIYAEASEALYRELFPEDRKLIDLRAQLDQHLAEGDASGQGRLLGLLAQVSQAITAEGARVEVEQLDFSDSRGDLALQVQAPGFGELERLRERLLEAGLVVQLGSASREGRGVSARLVIEG</sequence>
<evidence type="ECO:0000256" key="8">
    <source>
        <dbReference type="ARBA" id="ARBA00022989"/>
    </source>
</evidence>
<feature type="domain" description="GspL periplasmic" evidence="12">
    <location>
        <begin position="229"/>
        <end position="377"/>
    </location>
</feature>
<comment type="function">
    <text evidence="10">Inner membrane component of the type II secretion system required for the energy-dependent secretion of extracellular factors such as proteases and toxins from the periplasm.</text>
</comment>
<keyword evidence="9" id="KW-0472">Membrane</keyword>
<evidence type="ECO:0000256" key="6">
    <source>
        <dbReference type="ARBA" id="ARBA00022692"/>
    </source>
</evidence>
<accession>A0ABS5Q2K1</accession>
<proteinExistence type="inferred from homology"/>
<evidence type="ECO:0000256" key="7">
    <source>
        <dbReference type="ARBA" id="ARBA00022927"/>
    </source>
</evidence>
<comment type="subcellular location">
    <subcellularLocation>
        <location evidence="1">Cell inner membrane</location>
        <topology evidence="1">Single-pass membrane protein</topology>
    </subcellularLocation>
</comment>
<dbReference type="InterPro" id="IPR043129">
    <property type="entry name" value="ATPase_NBD"/>
</dbReference>
<feature type="domain" description="GspL cytoplasmic actin-ATPase-like" evidence="11">
    <location>
        <begin position="41"/>
        <end position="218"/>
    </location>
</feature>
<keyword evidence="14" id="KW-1185">Reference proteome</keyword>
<evidence type="ECO:0000256" key="4">
    <source>
        <dbReference type="ARBA" id="ARBA00022475"/>
    </source>
</evidence>
<dbReference type="CDD" id="cd24017">
    <property type="entry name" value="ASKHA_T2SSL_N"/>
    <property type="match status" value="1"/>
</dbReference>
<evidence type="ECO:0000256" key="10">
    <source>
        <dbReference type="PIRNR" id="PIRNR015761"/>
    </source>
</evidence>
<dbReference type="EMBL" id="JADPMV010000002">
    <property type="protein sequence ID" value="MBS7662981.1"/>
    <property type="molecule type" value="Genomic_DNA"/>
</dbReference>
<dbReference type="InterPro" id="IPR007812">
    <property type="entry name" value="T2SS_protein-GspL"/>
</dbReference>
<evidence type="ECO:0000256" key="2">
    <source>
        <dbReference type="ARBA" id="ARBA00005318"/>
    </source>
</evidence>
<comment type="similarity">
    <text evidence="2 10">Belongs to the GSP L family.</text>
</comment>
<name>A0ABS5Q2K1_9PSED</name>
<dbReference type="Pfam" id="PF12693">
    <property type="entry name" value="GspL_C"/>
    <property type="match status" value="1"/>
</dbReference>
<gene>
    <name evidence="13" type="primary">gspL</name>
    <name evidence="13" type="ORF">I0D00_13660</name>
</gene>
<evidence type="ECO:0000256" key="9">
    <source>
        <dbReference type="ARBA" id="ARBA00023136"/>
    </source>
</evidence>
<keyword evidence="5" id="KW-0997">Cell inner membrane</keyword>
<evidence type="ECO:0000313" key="13">
    <source>
        <dbReference type="EMBL" id="MBS7662981.1"/>
    </source>
</evidence>
<evidence type="ECO:0000259" key="11">
    <source>
        <dbReference type="Pfam" id="PF05134"/>
    </source>
</evidence>
<reference evidence="13 14" key="1">
    <citation type="journal article" date="2021" name="Syst. Appl. Microbiol.">
        <title>Pseudomonas lalucatii sp. nov. isolated from Vallgornera, a karstic cave in Mallorca, Western Mediterranean.</title>
        <authorList>
            <person name="Busquets A."/>
            <person name="Mulet M."/>
            <person name="Gomila M."/>
            <person name="Garcia-Valdes E."/>
        </authorList>
    </citation>
    <scope>NUCLEOTIDE SEQUENCE [LARGE SCALE GENOMIC DNA]</scope>
    <source>
        <strain evidence="13 14">R1b54</strain>
    </source>
</reference>
<keyword evidence="7 10" id="KW-0653">Protein transport</keyword>
<evidence type="ECO:0000256" key="1">
    <source>
        <dbReference type="ARBA" id="ARBA00004377"/>
    </source>
</evidence>
<evidence type="ECO:0000259" key="12">
    <source>
        <dbReference type="Pfam" id="PF12693"/>
    </source>
</evidence>
<keyword evidence="3 10" id="KW-0813">Transport</keyword>
<dbReference type="Pfam" id="PF05134">
    <property type="entry name" value="T2SSL"/>
    <property type="match status" value="1"/>
</dbReference>
<dbReference type="Gene3D" id="3.30.420.380">
    <property type="match status" value="1"/>
</dbReference>
<dbReference type="Proteomes" id="UP001196601">
    <property type="component" value="Unassembled WGS sequence"/>
</dbReference>
<evidence type="ECO:0000256" key="3">
    <source>
        <dbReference type="ARBA" id="ARBA00022448"/>
    </source>
</evidence>
<comment type="caution">
    <text evidence="13">The sequence shown here is derived from an EMBL/GenBank/DDBJ whole genome shotgun (WGS) entry which is preliminary data.</text>
</comment>
<keyword evidence="8" id="KW-1133">Transmembrane helix</keyword>
<dbReference type="PIRSF" id="PIRSF015761">
    <property type="entry name" value="Protein_L"/>
    <property type="match status" value="1"/>
</dbReference>
<keyword evidence="4" id="KW-1003">Cell membrane</keyword>
<evidence type="ECO:0000256" key="5">
    <source>
        <dbReference type="ARBA" id="ARBA00022519"/>
    </source>
</evidence>
<dbReference type="InterPro" id="IPR024230">
    <property type="entry name" value="GspL_cyto_dom"/>
</dbReference>
<dbReference type="RefSeq" id="WP_213640397.1">
    <property type="nucleotide sequence ID" value="NZ_JADPMV010000002.1"/>
</dbReference>
<keyword evidence="6" id="KW-0812">Transmembrane</keyword>
<evidence type="ECO:0000313" key="14">
    <source>
        <dbReference type="Proteomes" id="UP001196601"/>
    </source>
</evidence>
<organism evidence="13 14">
    <name type="scientific">Pseudomonas lalucatii</name>
    <dbReference type="NCBI Taxonomy" id="1424203"/>
    <lineage>
        <taxon>Bacteria</taxon>
        <taxon>Pseudomonadati</taxon>
        <taxon>Pseudomonadota</taxon>
        <taxon>Gammaproteobacteria</taxon>
        <taxon>Pseudomonadales</taxon>
        <taxon>Pseudomonadaceae</taxon>
        <taxon>Pseudomonas</taxon>
    </lineage>
</organism>
<protein>
    <recommendedName>
        <fullName evidence="10">Type II secretion system protein L</fullName>
        <shortName evidence="10">T2SS protein L</shortName>
    </recommendedName>
</protein>
<dbReference type="Gene3D" id="3.30.1360.100">
    <property type="entry name" value="General secretion pathway protein M, EpsM"/>
    <property type="match status" value="1"/>
</dbReference>
<dbReference type="InterPro" id="IPR025691">
    <property type="entry name" value="GspL_pp_dom"/>
</dbReference>
<dbReference type="SUPFAM" id="SSF53067">
    <property type="entry name" value="Actin-like ATPase domain"/>
    <property type="match status" value="1"/>
</dbReference>